<dbReference type="Proteomes" id="UP000009223">
    <property type="component" value="Chromosome"/>
</dbReference>
<reference evidence="2" key="1">
    <citation type="submission" date="2009-12" db="EMBL/GenBank/DDBJ databases">
        <title>Complete sequence of Treponema primitia strain ZAS-2.</title>
        <authorList>
            <person name="Tetu S.G."/>
            <person name="Matson E."/>
            <person name="Ren Q."/>
            <person name="Seshadri R."/>
            <person name="Elbourne L."/>
            <person name="Hassan K.A."/>
            <person name="Durkin A."/>
            <person name="Radune D."/>
            <person name="Mohamoud Y."/>
            <person name="Shay R."/>
            <person name="Jin S."/>
            <person name="Zhang X."/>
            <person name="Lucey K."/>
            <person name="Ballor N.R."/>
            <person name="Ottesen E."/>
            <person name="Rosenthal R."/>
            <person name="Allen A."/>
            <person name="Leadbetter J.R."/>
            <person name="Paulsen I.T."/>
        </authorList>
    </citation>
    <scope>NUCLEOTIDE SEQUENCE [LARGE SCALE GENOMIC DNA]</scope>
    <source>
        <strain evidence="2">ATCC BAA-887 / DSM 12427 / ZAS-2</strain>
    </source>
</reference>
<dbReference type="HOGENOM" id="CLU_173020_2_0_12"/>
<gene>
    <name evidence="1" type="ordered locus">TREPR_2862</name>
</gene>
<dbReference type="PANTHER" id="PTHR39185">
    <property type="entry name" value="SWARMING MOTILITY PROTEIN SWRD"/>
    <property type="match status" value="1"/>
</dbReference>
<dbReference type="InterPro" id="IPR009384">
    <property type="entry name" value="SwrD-like"/>
</dbReference>
<sequence length="65" mass="7625">MIQVTRLNGLEYYINPHQIESIETRPDTTFLMLSGKVVIVKENVTEVIDKIVEYRRRIGGFKNEE</sequence>
<accession>F5YPT3</accession>
<dbReference type="KEGG" id="tpi:TREPR_2862"/>
<dbReference type="AlphaFoldDB" id="F5YPT3"/>
<dbReference type="PANTHER" id="PTHR39185:SF1">
    <property type="entry name" value="SWARMING MOTILITY PROTEIN SWRD"/>
    <property type="match status" value="1"/>
</dbReference>
<keyword evidence="2" id="KW-1185">Reference proteome</keyword>
<dbReference type="OrthoDB" id="9799862at2"/>
<protein>
    <submittedName>
        <fullName evidence="1">Conserved domain protein</fullName>
    </submittedName>
</protein>
<evidence type="ECO:0000313" key="2">
    <source>
        <dbReference type="Proteomes" id="UP000009223"/>
    </source>
</evidence>
<dbReference type="STRING" id="545694.TREPR_2862"/>
<dbReference type="RefSeq" id="WP_015707378.1">
    <property type="nucleotide sequence ID" value="NC_015578.1"/>
</dbReference>
<dbReference type="Pfam" id="PF06289">
    <property type="entry name" value="FlbD"/>
    <property type="match status" value="1"/>
</dbReference>
<evidence type="ECO:0000313" key="1">
    <source>
        <dbReference type="EMBL" id="AEF85839.1"/>
    </source>
</evidence>
<name>F5YPT3_TREPZ</name>
<proteinExistence type="predicted"/>
<dbReference type="EMBL" id="CP001843">
    <property type="protein sequence ID" value="AEF85839.1"/>
    <property type="molecule type" value="Genomic_DNA"/>
</dbReference>
<dbReference type="eggNOG" id="COG1582">
    <property type="taxonomic scope" value="Bacteria"/>
</dbReference>
<organism evidence="1 2">
    <name type="scientific">Treponema primitia (strain ATCC BAA-887 / DSM 12427 / ZAS-2)</name>
    <dbReference type="NCBI Taxonomy" id="545694"/>
    <lineage>
        <taxon>Bacteria</taxon>
        <taxon>Pseudomonadati</taxon>
        <taxon>Spirochaetota</taxon>
        <taxon>Spirochaetia</taxon>
        <taxon>Spirochaetales</taxon>
        <taxon>Treponemataceae</taxon>
        <taxon>Treponema</taxon>
    </lineage>
</organism>
<reference evidence="1 2" key="2">
    <citation type="journal article" date="2011" name="ISME J.">
        <title>RNA-seq reveals cooperative metabolic interactions between two termite-gut spirochete species in co-culture.</title>
        <authorList>
            <person name="Rosenthal A.Z."/>
            <person name="Matson E.G."/>
            <person name="Eldar A."/>
            <person name="Leadbetter J.R."/>
        </authorList>
    </citation>
    <scope>NUCLEOTIDE SEQUENCE [LARGE SCALE GENOMIC DNA]</scope>
    <source>
        <strain evidence="2">ATCC BAA-887 / DSM 12427 / ZAS-2</strain>
    </source>
</reference>